<sequence>METKLVEMMMRVYYWMKGAAYFWLGWLAGLGLFGTMASLTALTEAHQNAKWRADLLTFSNFWDSYKANRRDSWGLNLFYTLLSIFLCWLIFITSQMRGLIFLVALVIQVTVLVLVNLALVAESQMRVVYQGEASQFIKFSFFQLLVTPRPNLLTLVYSLVIVWVVMTFPALAFIFAVPLWVTSLSSFYLREWRRQGVIPHEPEESQSL</sequence>
<dbReference type="Pfam" id="PF04854">
    <property type="entry name" value="DUF624"/>
    <property type="match status" value="1"/>
</dbReference>
<proteinExistence type="predicted"/>
<feature type="transmembrane region" description="Helical" evidence="1">
    <location>
        <begin position="99"/>
        <end position="121"/>
    </location>
</feature>
<name>A0A929MSU8_ABIDE</name>
<evidence type="ECO:0000313" key="3">
    <source>
        <dbReference type="Proteomes" id="UP000757900"/>
    </source>
</evidence>
<comment type="caution">
    <text evidence="2">The sequence shown here is derived from an EMBL/GenBank/DDBJ whole genome shotgun (WGS) entry which is preliminary data.</text>
</comment>
<evidence type="ECO:0000313" key="2">
    <source>
        <dbReference type="EMBL" id="MBF0934604.1"/>
    </source>
</evidence>
<evidence type="ECO:0000256" key="1">
    <source>
        <dbReference type="SAM" id="Phobius"/>
    </source>
</evidence>
<dbReference type="EMBL" id="JABZFV010000041">
    <property type="protein sequence ID" value="MBF0934604.1"/>
    <property type="molecule type" value="Genomic_DNA"/>
</dbReference>
<feature type="transmembrane region" description="Helical" evidence="1">
    <location>
        <begin position="155"/>
        <end position="181"/>
    </location>
</feature>
<keyword evidence="1" id="KW-1133">Transmembrane helix</keyword>
<organism evidence="2 3">
    <name type="scientific">Abiotrophia defectiva</name>
    <name type="common">Streptococcus defectivus</name>
    <dbReference type="NCBI Taxonomy" id="46125"/>
    <lineage>
        <taxon>Bacteria</taxon>
        <taxon>Bacillati</taxon>
        <taxon>Bacillota</taxon>
        <taxon>Bacilli</taxon>
        <taxon>Lactobacillales</taxon>
        <taxon>Aerococcaceae</taxon>
        <taxon>Abiotrophia</taxon>
    </lineage>
</organism>
<keyword evidence="1" id="KW-0472">Membrane</keyword>
<protein>
    <submittedName>
        <fullName evidence="2">DUF624 domain-containing protein</fullName>
    </submittedName>
</protein>
<feature type="transmembrane region" description="Helical" evidence="1">
    <location>
        <begin position="73"/>
        <end position="92"/>
    </location>
</feature>
<keyword evidence="1" id="KW-0812">Transmembrane</keyword>
<dbReference type="InterPro" id="IPR006938">
    <property type="entry name" value="DUF624"/>
</dbReference>
<gene>
    <name evidence="2" type="ORF">HXK00_03030</name>
</gene>
<dbReference type="Proteomes" id="UP000757900">
    <property type="component" value="Unassembled WGS sequence"/>
</dbReference>
<dbReference type="AlphaFoldDB" id="A0A929MSU8"/>
<accession>A0A929MSU8</accession>
<reference evidence="2" key="1">
    <citation type="submission" date="2020-04" db="EMBL/GenBank/DDBJ databases">
        <title>Deep metagenomics examines the oral microbiome during advanced dental caries in children, revealing novel taxa and co-occurrences with host molecules.</title>
        <authorList>
            <person name="Baker J.L."/>
            <person name="Morton J.T."/>
            <person name="Dinis M."/>
            <person name="Alvarez R."/>
            <person name="Tran N.C."/>
            <person name="Knight R."/>
            <person name="Edlund A."/>
        </authorList>
    </citation>
    <scope>NUCLEOTIDE SEQUENCE</scope>
    <source>
        <strain evidence="2">JCVI_23_bin.16</strain>
    </source>
</reference>